<dbReference type="EMBL" id="JAJFAZ020000001">
    <property type="protein sequence ID" value="KAI5356077.1"/>
    <property type="molecule type" value="Genomic_DNA"/>
</dbReference>
<dbReference type="GO" id="GO:0015074">
    <property type="term" value="P:DNA integration"/>
    <property type="evidence" value="ECO:0007669"/>
    <property type="project" value="InterPro"/>
</dbReference>
<dbReference type="Pfam" id="PF00665">
    <property type="entry name" value="rve"/>
    <property type="match status" value="1"/>
</dbReference>
<dbReference type="PANTHER" id="PTHR48475:SF2">
    <property type="entry name" value="RIBONUCLEASE H"/>
    <property type="match status" value="1"/>
</dbReference>
<keyword evidence="5" id="KW-1185">Reference proteome</keyword>
<dbReference type="InterPro" id="IPR041577">
    <property type="entry name" value="RT_RNaseH_2"/>
</dbReference>
<dbReference type="Gene3D" id="3.80.10.10">
    <property type="entry name" value="Ribonuclease Inhibitor"/>
    <property type="match status" value="1"/>
</dbReference>
<evidence type="ECO:0000259" key="1">
    <source>
        <dbReference type="PROSITE" id="PS50878"/>
    </source>
</evidence>
<dbReference type="SUPFAM" id="SSF56672">
    <property type="entry name" value="DNA/RNA polymerases"/>
    <property type="match status" value="1"/>
</dbReference>
<dbReference type="Gene3D" id="1.10.340.70">
    <property type="match status" value="1"/>
</dbReference>
<dbReference type="InterPro" id="IPR012337">
    <property type="entry name" value="RNaseH-like_sf"/>
</dbReference>
<protein>
    <submittedName>
        <fullName evidence="4">Uncharacterized protein</fullName>
    </submittedName>
</protein>
<dbReference type="Pfam" id="PF17921">
    <property type="entry name" value="Integrase_H2C2"/>
    <property type="match status" value="1"/>
</dbReference>
<evidence type="ECO:0000313" key="4">
    <source>
        <dbReference type="EMBL" id="KAI5356077.1"/>
    </source>
</evidence>
<dbReference type="InterPro" id="IPR043128">
    <property type="entry name" value="Rev_trsase/Diguanyl_cyclase"/>
</dbReference>
<comment type="caution">
    <text evidence="4">The sequence shown here is derived from an EMBL/GenBank/DDBJ whole genome shotgun (WGS) entry which is preliminary data.</text>
</comment>
<dbReference type="InterPro" id="IPR041588">
    <property type="entry name" value="Integrase_H2C2"/>
</dbReference>
<evidence type="ECO:0000259" key="3">
    <source>
        <dbReference type="PROSITE" id="PS50994"/>
    </source>
</evidence>
<dbReference type="InterPro" id="IPR001584">
    <property type="entry name" value="Integrase_cat-core"/>
</dbReference>
<dbReference type="PROSITE" id="PS50878">
    <property type="entry name" value="RT_POL"/>
    <property type="match status" value="1"/>
</dbReference>
<dbReference type="InterPro" id="IPR043502">
    <property type="entry name" value="DNA/RNA_pol_sf"/>
</dbReference>
<reference evidence="4 5" key="1">
    <citation type="journal article" date="2022" name="G3 (Bethesda)">
        <title>Whole-genome sequence and methylome profiling of the almond [Prunus dulcis (Mill.) D.A. Webb] cultivar 'Nonpareil'.</title>
        <authorList>
            <person name="D'Amico-Willman K.M."/>
            <person name="Ouma W.Z."/>
            <person name="Meulia T."/>
            <person name="Sideli G.M."/>
            <person name="Gradziel T.M."/>
            <person name="Fresnedo-Ramirez J."/>
        </authorList>
    </citation>
    <scope>NUCLEOTIDE SEQUENCE [LARGE SCALE GENOMIC DNA]</scope>
    <source>
        <strain evidence="4">Clone GOH B32 T37-40</strain>
    </source>
</reference>
<accession>A0AAD4ZXE4</accession>
<dbReference type="Gene3D" id="3.30.70.270">
    <property type="match status" value="2"/>
</dbReference>
<dbReference type="Gene3D" id="3.10.10.10">
    <property type="entry name" value="HIV Type 1 Reverse Transcriptase, subunit A, domain 1"/>
    <property type="match status" value="1"/>
</dbReference>
<dbReference type="InterPro" id="IPR036397">
    <property type="entry name" value="RNaseH_sf"/>
</dbReference>
<dbReference type="InterPro" id="IPR032675">
    <property type="entry name" value="LRR_dom_sf"/>
</dbReference>
<dbReference type="InterPro" id="IPR000477">
    <property type="entry name" value="RT_dom"/>
</dbReference>
<dbReference type="InterPro" id="IPR002156">
    <property type="entry name" value="RNaseH_domain"/>
</dbReference>
<feature type="domain" description="Integrase catalytic" evidence="3">
    <location>
        <begin position="751"/>
        <end position="910"/>
    </location>
</feature>
<dbReference type="GO" id="GO:0003676">
    <property type="term" value="F:nucleic acid binding"/>
    <property type="evidence" value="ECO:0007669"/>
    <property type="project" value="InterPro"/>
</dbReference>
<evidence type="ECO:0000259" key="2">
    <source>
        <dbReference type="PROSITE" id="PS50879"/>
    </source>
</evidence>
<dbReference type="Gene3D" id="3.30.420.10">
    <property type="entry name" value="Ribonuclease H-like superfamily/Ribonuclease H"/>
    <property type="match status" value="2"/>
</dbReference>
<name>A0AAD4ZXE4_PRUDU</name>
<dbReference type="Pfam" id="PF00078">
    <property type="entry name" value="RVT_1"/>
    <property type="match status" value="1"/>
</dbReference>
<dbReference type="PANTHER" id="PTHR48475">
    <property type="entry name" value="RIBONUCLEASE H"/>
    <property type="match status" value="1"/>
</dbReference>
<dbReference type="SUPFAM" id="SSF52058">
    <property type="entry name" value="L domain-like"/>
    <property type="match status" value="1"/>
</dbReference>
<organism evidence="4 5">
    <name type="scientific">Prunus dulcis</name>
    <name type="common">Almond</name>
    <name type="synonym">Amygdalus dulcis</name>
    <dbReference type="NCBI Taxonomy" id="3755"/>
    <lineage>
        <taxon>Eukaryota</taxon>
        <taxon>Viridiplantae</taxon>
        <taxon>Streptophyta</taxon>
        <taxon>Embryophyta</taxon>
        <taxon>Tracheophyta</taxon>
        <taxon>Spermatophyta</taxon>
        <taxon>Magnoliopsida</taxon>
        <taxon>eudicotyledons</taxon>
        <taxon>Gunneridae</taxon>
        <taxon>Pentapetalae</taxon>
        <taxon>rosids</taxon>
        <taxon>fabids</taxon>
        <taxon>Rosales</taxon>
        <taxon>Rosaceae</taxon>
        <taxon>Amygdaloideae</taxon>
        <taxon>Amygdaleae</taxon>
        <taxon>Prunus</taxon>
    </lineage>
</organism>
<gene>
    <name evidence="4" type="ORF">L3X38_008972</name>
</gene>
<dbReference type="PROSITE" id="PS50994">
    <property type="entry name" value="INTEGRASE"/>
    <property type="match status" value="1"/>
</dbReference>
<dbReference type="Proteomes" id="UP001054821">
    <property type="component" value="Chromosome 1"/>
</dbReference>
<sequence length="1321" mass="148575">MPGIAPDVISHKLTISSAYKPVRQKRRSYDAERYEAMRTEVEKLQTIGFIREATYPVWLANSVMVRKSSGGWRMCQDYTDLNKACPKDSFPLPRIDQLVDATAGHELLSFMDAYSGYNQIFMHPPDSEHTAFITDKGLYCYNVMPFGLKNAGATYQRLVNKIFAGYIGNIMEVYVDDMLVKSRTAEDHLHNLSIMFSILKDYRMRLNPKKCAFGVSSGKFLGFMISQRGIEANPEKIKAIIDMERPKTTKDIQSLTGRVAALTRFISKATDKCVPFFKALKGGKRDITWTAECDNAFQALKNYMSKAPLLSKPLPGEILYLYLSVSGTAVSSVLIRKPEKAELPIFYVSKALQSAELRYPPLEQLALALVVSARRLRPYFQAHGIKVLTNQPLRQVLQKPEISGRLIKWAIELGEFDIQFVPRPAEKGQAVADFISELTPATVQPASEAITETILPYQTGAEFLDTSTPIWCLHVDGSANQQGCGAGLVLTTPDGLKIEYALRFDFRTSNNEAEYEALLAGLRLARSMNAKQIRIHSDSQLIVNQVTADFAAKDASMHAYLSTAHQLLRSFQAYEIKQIPRGENSHADALARLASAINDKVGRKVPVEILAQPSTVTSEACAVRYEDTWMSPIYLYLTNGTLPEDKAQARKLRYRSARYTVINDVLYKRGYTTPYLKCLTAEQGEYILREIHSGVCGDHSGSRSLAYKVFRQGYFWPTMHQDANTLVKRCDKCQRFGNVPHIPAEPLTPIVSPWPFAQWGLDLIGPMPQGKGQVKYAVVAVDYFTKWVEAEPLATITAAKIEDFVWTHICCRFGIPYAIITDNGRQFDSELFRHFCTRLKINLFFASPAHPQSNGQVEAINKIVKKLLKRQLDKAKGAWPEKLPEALWAIRTSYRTSTGETPFSMAFGSEAVLADGLGDMVSLTTLKADGTAIRQIHVEDDNHIKKSPCLSKFPYLEKLILKGCKKLIKVHSSVGDLGRLSLVNLEHCEMLRYLPLNFYKSKSIETLLLNGCSCFEKLADGLGDVVSLTILKADNTAIRQIPSLAGLSKLKVLCVNACSELLAIPDLPTNLYVLKANGCPKLETISDFSKMSNMRELYLCDSFKLTEVPGLDKSLNSMTRIHMEGCTNLTTDFRNIILQRWTSCGFGGIYLKGIYDIPEWFKIVNDVDNIVFFEVPQRIMGRDLKGLTICFVYYSFLFVRELEGPFDIIVRNLTKQTALHTKIAFASVQPYCIDRYLWQGQLSNDVLRLEGGDHVSILVRPDDVDFVRVKKTGVHLEWVKVMKENMDNPDPNLYDLETNLNFSGGVDETERTREENQREGG</sequence>
<dbReference type="SUPFAM" id="SSF53098">
    <property type="entry name" value="Ribonuclease H-like"/>
    <property type="match status" value="2"/>
</dbReference>
<dbReference type="CDD" id="cd09279">
    <property type="entry name" value="RNase_HI_like"/>
    <property type="match status" value="1"/>
</dbReference>
<dbReference type="CDD" id="cd01647">
    <property type="entry name" value="RT_LTR"/>
    <property type="match status" value="1"/>
</dbReference>
<dbReference type="Pfam" id="PF13456">
    <property type="entry name" value="RVT_3"/>
    <property type="match status" value="1"/>
</dbReference>
<dbReference type="GO" id="GO:0004523">
    <property type="term" value="F:RNA-DNA hybrid ribonuclease activity"/>
    <property type="evidence" value="ECO:0007669"/>
    <property type="project" value="InterPro"/>
</dbReference>
<dbReference type="Pfam" id="PF17919">
    <property type="entry name" value="RT_RNaseH_2"/>
    <property type="match status" value="1"/>
</dbReference>
<feature type="domain" description="Reverse transcriptase" evidence="1">
    <location>
        <begin position="1"/>
        <end position="225"/>
    </location>
</feature>
<dbReference type="PROSITE" id="PS50879">
    <property type="entry name" value="RNASE_H_1"/>
    <property type="match status" value="1"/>
</dbReference>
<proteinExistence type="predicted"/>
<feature type="domain" description="RNase H type-1" evidence="2">
    <location>
        <begin position="467"/>
        <end position="596"/>
    </location>
</feature>
<evidence type="ECO:0000313" key="5">
    <source>
        <dbReference type="Proteomes" id="UP001054821"/>
    </source>
</evidence>